<feature type="transmembrane region" description="Helical" evidence="1">
    <location>
        <begin position="171"/>
        <end position="194"/>
    </location>
</feature>
<evidence type="ECO:0000313" key="4">
    <source>
        <dbReference type="Proteomes" id="UP000011841"/>
    </source>
</evidence>
<reference evidence="3 4" key="1">
    <citation type="journal article" date="2013" name="Appl. Environ. Microbiol.">
        <title>Genome analysis suggests that the soil oligotrophic bacterium Agromonas oligotrophica (Bradyrhizobium oligotrophicum) is a nitrogen-fixing symbiont of Aeschynomene indica.</title>
        <authorList>
            <person name="Okubo T."/>
            <person name="Fukushima S."/>
            <person name="Itakura M."/>
            <person name="Oshima K."/>
            <person name="Longtonglang A."/>
            <person name="Teaumroong N."/>
            <person name="Mitsui H."/>
            <person name="Hattori M."/>
            <person name="Hattori R."/>
            <person name="Hattori T."/>
            <person name="Minamisawa K."/>
        </authorList>
    </citation>
    <scope>NUCLEOTIDE SEQUENCE [LARGE SCALE GENOMIC DNA]</scope>
    <source>
        <strain evidence="3 4">S58</strain>
    </source>
</reference>
<dbReference type="PANTHER" id="PTHR23028:SF131">
    <property type="entry name" value="BLR2367 PROTEIN"/>
    <property type="match status" value="1"/>
</dbReference>
<sequence length="425" mass="47142">MRDCLRLPPFLQRTRRKQPDPASKRGQYLDVNDQRFIGSLTGLRFVAAATVAIGHGAPSLAHGWPAELIAQVSSIGMTMFFVLSGFVLWLNYAGRFQAQQVGPALREFAIARFARLYPMYAVVVLAIVTYLMIARGLPAPSLGFILTMTQAWVPVQNGTMLVAVVPSLQHLWSISVELFFYLLFPFVCFLLAGVVRLSTMIWLAVANILAFALTIAAFFTFGDAVLRELAPSLQHNGMQWLTYYAPYLHVAQFLAGCFAAMIYQNRAQAQPDRAERRCVTVLFWLSLAALACAPMLLFLQPRLPGWSFSIEVAVRLIEITGFSIVFVAASRYGHARWLSSRAVIVGGECSYSIYLLHPFLIRLAMIGKPDEPGVLEFGLRLGLFVAIATAAAWVTYMLIEAPARSWIRRAFGSSAPREVIHARAS</sequence>
<keyword evidence="1" id="KW-1133">Transmembrane helix</keyword>
<feature type="transmembrane region" description="Helical" evidence="1">
    <location>
        <begin position="113"/>
        <end position="133"/>
    </location>
</feature>
<dbReference type="InterPro" id="IPR050879">
    <property type="entry name" value="Acyltransferase_3"/>
</dbReference>
<organism evidence="3 4">
    <name type="scientific">Bradyrhizobium oligotrophicum S58</name>
    <dbReference type="NCBI Taxonomy" id="1245469"/>
    <lineage>
        <taxon>Bacteria</taxon>
        <taxon>Pseudomonadati</taxon>
        <taxon>Pseudomonadota</taxon>
        <taxon>Alphaproteobacteria</taxon>
        <taxon>Hyphomicrobiales</taxon>
        <taxon>Nitrobacteraceae</taxon>
        <taxon>Bradyrhizobium</taxon>
    </lineage>
</organism>
<dbReference type="eggNOG" id="COG1835">
    <property type="taxonomic scope" value="Bacteria"/>
</dbReference>
<keyword evidence="3" id="KW-0012">Acyltransferase</keyword>
<dbReference type="AlphaFoldDB" id="M4ZS72"/>
<dbReference type="STRING" id="1245469.S58_30800"/>
<dbReference type="InterPro" id="IPR002656">
    <property type="entry name" value="Acyl_transf_3_dom"/>
</dbReference>
<dbReference type="PATRIC" id="fig|1245469.3.peg.3149"/>
<feature type="transmembrane region" description="Helical" evidence="1">
    <location>
        <begin position="241"/>
        <end position="261"/>
    </location>
</feature>
<dbReference type="GO" id="GO:0016020">
    <property type="term" value="C:membrane"/>
    <property type="evidence" value="ECO:0007669"/>
    <property type="project" value="TreeGrafter"/>
</dbReference>
<keyword evidence="3" id="KW-0808">Transferase</keyword>
<protein>
    <submittedName>
        <fullName evidence="3">Putative acyltransferase (Family 3), membrane protein</fullName>
    </submittedName>
</protein>
<evidence type="ECO:0000259" key="2">
    <source>
        <dbReference type="Pfam" id="PF01757"/>
    </source>
</evidence>
<proteinExistence type="predicted"/>
<dbReference type="HOGENOM" id="CLU_005679_2_5_5"/>
<feature type="domain" description="Acyltransferase 3" evidence="2">
    <location>
        <begin position="38"/>
        <end position="395"/>
    </location>
</feature>
<keyword evidence="1" id="KW-0472">Membrane</keyword>
<feature type="transmembrane region" description="Helical" evidence="1">
    <location>
        <begin position="342"/>
        <end position="365"/>
    </location>
</feature>
<keyword evidence="4" id="KW-1185">Reference proteome</keyword>
<dbReference type="Proteomes" id="UP000011841">
    <property type="component" value="Chromosome"/>
</dbReference>
<feature type="transmembrane region" description="Helical" evidence="1">
    <location>
        <begin position="312"/>
        <end position="330"/>
    </location>
</feature>
<feature type="transmembrane region" description="Helical" evidence="1">
    <location>
        <begin position="377"/>
        <end position="399"/>
    </location>
</feature>
<dbReference type="Pfam" id="PF01757">
    <property type="entry name" value="Acyl_transf_3"/>
    <property type="match status" value="1"/>
</dbReference>
<dbReference type="EMBL" id="AP012603">
    <property type="protein sequence ID" value="BAM89080.1"/>
    <property type="molecule type" value="Genomic_DNA"/>
</dbReference>
<evidence type="ECO:0000313" key="3">
    <source>
        <dbReference type="EMBL" id="BAM89080.1"/>
    </source>
</evidence>
<dbReference type="GO" id="GO:0016747">
    <property type="term" value="F:acyltransferase activity, transferring groups other than amino-acyl groups"/>
    <property type="evidence" value="ECO:0007669"/>
    <property type="project" value="InterPro"/>
</dbReference>
<dbReference type="GO" id="GO:0000271">
    <property type="term" value="P:polysaccharide biosynthetic process"/>
    <property type="evidence" value="ECO:0007669"/>
    <property type="project" value="TreeGrafter"/>
</dbReference>
<evidence type="ECO:0000256" key="1">
    <source>
        <dbReference type="SAM" id="Phobius"/>
    </source>
</evidence>
<feature type="transmembrane region" description="Helical" evidence="1">
    <location>
        <begin position="201"/>
        <end position="221"/>
    </location>
</feature>
<dbReference type="PANTHER" id="PTHR23028">
    <property type="entry name" value="ACETYLTRANSFERASE"/>
    <property type="match status" value="1"/>
</dbReference>
<feature type="transmembrane region" description="Helical" evidence="1">
    <location>
        <begin position="281"/>
        <end position="300"/>
    </location>
</feature>
<gene>
    <name evidence="3" type="ORF">S58_30800</name>
</gene>
<dbReference type="KEGG" id="aol:S58_30800"/>
<feature type="transmembrane region" description="Helical" evidence="1">
    <location>
        <begin position="68"/>
        <end position="92"/>
    </location>
</feature>
<accession>M4ZS72</accession>
<keyword evidence="1" id="KW-0812">Transmembrane</keyword>
<name>M4ZS72_9BRAD</name>